<organism evidence="5 6">
    <name type="scientific">Diaphorobacter nitroreducens</name>
    <dbReference type="NCBI Taxonomy" id="164759"/>
    <lineage>
        <taxon>Bacteria</taxon>
        <taxon>Pseudomonadati</taxon>
        <taxon>Pseudomonadota</taxon>
        <taxon>Betaproteobacteria</taxon>
        <taxon>Burkholderiales</taxon>
        <taxon>Comamonadaceae</taxon>
        <taxon>Diaphorobacter</taxon>
    </lineage>
</organism>
<name>A0AAX1WZS1_9BURK</name>
<keyword evidence="6" id="KW-1185">Reference proteome</keyword>
<keyword evidence="1" id="KW-0805">Transcription regulation</keyword>
<evidence type="ECO:0000313" key="6">
    <source>
        <dbReference type="Proteomes" id="UP000271868"/>
    </source>
</evidence>
<dbReference type="SMART" id="SM00895">
    <property type="entry name" value="FCD"/>
    <property type="match status" value="1"/>
</dbReference>
<dbReference type="GO" id="GO:0003700">
    <property type="term" value="F:DNA-binding transcription factor activity"/>
    <property type="evidence" value="ECO:0007669"/>
    <property type="project" value="InterPro"/>
</dbReference>
<dbReference type="Gene3D" id="1.10.10.10">
    <property type="entry name" value="Winged helix-like DNA-binding domain superfamily/Winged helix DNA-binding domain"/>
    <property type="match status" value="1"/>
</dbReference>
<evidence type="ECO:0000256" key="3">
    <source>
        <dbReference type="ARBA" id="ARBA00023163"/>
    </source>
</evidence>
<accession>A0AAX1WZS1</accession>
<evidence type="ECO:0000256" key="1">
    <source>
        <dbReference type="ARBA" id="ARBA00023015"/>
    </source>
</evidence>
<evidence type="ECO:0000256" key="2">
    <source>
        <dbReference type="ARBA" id="ARBA00023125"/>
    </source>
</evidence>
<sequence length="262" mass="28724">MITGVTVSNDMLICPPRVPDSPQKLYTKIVFHDYDGRMETSTTGFIVESLTRAIVEHRLLPGTKLAEQKLADHFGVSRTLVRQALFQLSQNRLIRLEPARGAFVAAPSVQEARQVFAVRRMLEAEMVRAFLAQSTPAKIRALKAHVAAEKKAMEGNDVGQRTELLGDFHVRMAELMGNDVLAQLLGELISRCALITLMYQSTTAAEHSHEEHAAIVAALAAGDAAQAVRLMQQHLDNVEAGLTFDRDLPTNDLSMALSSVSP</sequence>
<evidence type="ECO:0000313" key="5">
    <source>
        <dbReference type="EMBL" id="ROR51009.1"/>
    </source>
</evidence>
<keyword evidence="3" id="KW-0804">Transcription</keyword>
<reference evidence="5 6" key="1">
    <citation type="submission" date="2018-11" db="EMBL/GenBank/DDBJ databases">
        <title>Genomic Encyclopedia of Type Strains, Phase IV (KMG-IV): sequencing the most valuable type-strain genomes for metagenomic binning, comparative biology and taxonomic classification.</title>
        <authorList>
            <person name="Goeker M."/>
        </authorList>
    </citation>
    <scope>NUCLEOTIDE SEQUENCE [LARGE SCALE GENOMIC DNA]</scope>
    <source>
        <strain evidence="5 6">DSM 15985</strain>
    </source>
</reference>
<gene>
    <name evidence="5" type="ORF">EDC60_0772</name>
</gene>
<dbReference type="AlphaFoldDB" id="A0AAX1WZS1"/>
<dbReference type="InterPro" id="IPR011711">
    <property type="entry name" value="GntR_C"/>
</dbReference>
<dbReference type="InterPro" id="IPR036388">
    <property type="entry name" value="WH-like_DNA-bd_sf"/>
</dbReference>
<dbReference type="PANTHER" id="PTHR43537">
    <property type="entry name" value="TRANSCRIPTIONAL REGULATOR, GNTR FAMILY"/>
    <property type="match status" value="1"/>
</dbReference>
<protein>
    <submittedName>
        <fullName evidence="5">DNA-binding GntR family transcriptional regulator</fullName>
    </submittedName>
</protein>
<feature type="domain" description="HTH gntR-type" evidence="4">
    <location>
        <begin position="40"/>
        <end position="107"/>
    </location>
</feature>
<dbReference type="SUPFAM" id="SSF48008">
    <property type="entry name" value="GntR ligand-binding domain-like"/>
    <property type="match status" value="1"/>
</dbReference>
<dbReference type="InterPro" id="IPR036390">
    <property type="entry name" value="WH_DNA-bd_sf"/>
</dbReference>
<dbReference type="Gene3D" id="1.20.120.530">
    <property type="entry name" value="GntR ligand-binding domain-like"/>
    <property type="match status" value="1"/>
</dbReference>
<dbReference type="GO" id="GO:0003677">
    <property type="term" value="F:DNA binding"/>
    <property type="evidence" value="ECO:0007669"/>
    <property type="project" value="UniProtKB-KW"/>
</dbReference>
<dbReference type="SMART" id="SM00345">
    <property type="entry name" value="HTH_GNTR"/>
    <property type="match status" value="1"/>
</dbReference>
<dbReference type="PROSITE" id="PS50949">
    <property type="entry name" value="HTH_GNTR"/>
    <property type="match status" value="1"/>
</dbReference>
<dbReference type="SUPFAM" id="SSF46785">
    <property type="entry name" value="Winged helix' DNA-binding domain"/>
    <property type="match status" value="1"/>
</dbReference>
<evidence type="ECO:0000259" key="4">
    <source>
        <dbReference type="PROSITE" id="PS50949"/>
    </source>
</evidence>
<dbReference type="InterPro" id="IPR000524">
    <property type="entry name" value="Tscrpt_reg_HTH_GntR"/>
</dbReference>
<proteinExistence type="predicted"/>
<dbReference type="Pfam" id="PF00392">
    <property type="entry name" value="GntR"/>
    <property type="match status" value="1"/>
</dbReference>
<keyword evidence="2 5" id="KW-0238">DNA-binding</keyword>
<dbReference type="Proteomes" id="UP000271868">
    <property type="component" value="Unassembled WGS sequence"/>
</dbReference>
<dbReference type="Pfam" id="PF07729">
    <property type="entry name" value="FCD"/>
    <property type="match status" value="1"/>
</dbReference>
<dbReference type="InterPro" id="IPR008920">
    <property type="entry name" value="TF_FadR/GntR_C"/>
</dbReference>
<dbReference type="PANTHER" id="PTHR43537:SF53">
    <property type="entry name" value="HTH-TYPE TRANSCRIPTIONAL REPRESSOR NANR"/>
    <property type="match status" value="1"/>
</dbReference>
<dbReference type="EMBL" id="RJVL01000001">
    <property type="protein sequence ID" value="ROR51009.1"/>
    <property type="molecule type" value="Genomic_DNA"/>
</dbReference>
<comment type="caution">
    <text evidence="5">The sequence shown here is derived from an EMBL/GenBank/DDBJ whole genome shotgun (WGS) entry which is preliminary data.</text>
</comment>
<dbReference type="CDD" id="cd07377">
    <property type="entry name" value="WHTH_GntR"/>
    <property type="match status" value="1"/>
</dbReference>